<evidence type="ECO:0000256" key="13">
    <source>
        <dbReference type="ARBA" id="ARBA00022777"/>
    </source>
</evidence>
<evidence type="ECO:0000256" key="5">
    <source>
        <dbReference type="ARBA" id="ARBA00004692"/>
    </source>
</evidence>
<evidence type="ECO:0000256" key="12">
    <source>
        <dbReference type="ARBA" id="ARBA00022741"/>
    </source>
</evidence>
<evidence type="ECO:0000256" key="14">
    <source>
        <dbReference type="ARBA" id="ARBA00022840"/>
    </source>
</evidence>
<feature type="active site" description="GMP-histidine intermediate" evidence="18">
    <location>
        <position position="49"/>
    </location>
</feature>
<feature type="binding site" evidence="19">
    <location>
        <begin position="9"/>
        <end position="16"/>
    </location>
    <ligand>
        <name>GTP</name>
        <dbReference type="ChEBI" id="CHEBI:37565"/>
    </ligand>
</feature>
<evidence type="ECO:0000256" key="9">
    <source>
        <dbReference type="ARBA" id="ARBA00012523"/>
    </source>
</evidence>
<dbReference type="InterPro" id="IPR003203">
    <property type="entry name" value="CobU/CobP"/>
</dbReference>
<keyword evidence="15 19" id="KW-0342">GTP-binding</keyword>
<dbReference type="GO" id="GO:0005525">
    <property type="term" value="F:GTP binding"/>
    <property type="evidence" value="ECO:0007669"/>
    <property type="project" value="UniProtKB-KW"/>
</dbReference>
<comment type="similarity">
    <text evidence="7">Belongs to the CobU/CobP family.</text>
</comment>
<evidence type="ECO:0000313" key="20">
    <source>
        <dbReference type="EMBL" id="QSX08378.1"/>
    </source>
</evidence>
<evidence type="ECO:0000256" key="8">
    <source>
        <dbReference type="ARBA" id="ARBA00012016"/>
    </source>
</evidence>
<keyword evidence="20" id="KW-0548">Nucleotidyltransferase</keyword>
<keyword evidence="21" id="KW-1185">Reference proteome</keyword>
<evidence type="ECO:0000256" key="15">
    <source>
        <dbReference type="ARBA" id="ARBA00023134"/>
    </source>
</evidence>
<dbReference type="RefSeq" id="WP_207299720.1">
    <property type="nucleotide sequence ID" value="NZ_CP071444.1"/>
</dbReference>
<comment type="pathway">
    <text evidence="5">Cofactor biosynthesis; adenosylcobalamin biosynthesis; adenosylcobalamin from cob(II)yrinate a,c-diamide: step 6/7.</text>
</comment>
<feature type="binding site" evidence="19">
    <location>
        <position position="84"/>
    </location>
    <ligand>
        <name>GTP</name>
        <dbReference type="ChEBI" id="CHEBI:37565"/>
    </ligand>
</feature>
<evidence type="ECO:0000256" key="4">
    <source>
        <dbReference type="ARBA" id="ARBA00003889"/>
    </source>
</evidence>
<comment type="catalytic activity">
    <reaction evidence="2">
        <text>adenosylcob(III)inamide phosphate + GTP + H(+) = adenosylcob(III)inamide-GDP + diphosphate</text>
        <dbReference type="Rhea" id="RHEA:22712"/>
        <dbReference type="ChEBI" id="CHEBI:15378"/>
        <dbReference type="ChEBI" id="CHEBI:33019"/>
        <dbReference type="ChEBI" id="CHEBI:37565"/>
        <dbReference type="ChEBI" id="CHEBI:58502"/>
        <dbReference type="ChEBI" id="CHEBI:60487"/>
        <dbReference type="EC" id="2.7.7.62"/>
    </reaction>
</comment>
<dbReference type="Pfam" id="PF02283">
    <property type="entry name" value="CobU"/>
    <property type="match status" value="1"/>
</dbReference>
<name>A0A975AHU3_9FIRM</name>
<dbReference type="PANTHER" id="PTHR34848:SF1">
    <property type="entry name" value="BIFUNCTIONAL ADENOSYLCOBALAMIN BIOSYNTHESIS PROTEIN COBU"/>
    <property type="match status" value="1"/>
</dbReference>
<dbReference type="PIRSF" id="PIRSF006135">
    <property type="entry name" value="CobU"/>
    <property type="match status" value="1"/>
</dbReference>
<comment type="catalytic activity">
    <reaction evidence="3">
        <text>adenosylcob(III)inamide + GTP = adenosylcob(III)inamide phosphate + GDP + H(+)</text>
        <dbReference type="Rhea" id="RHEA:15765"/>
        <dbReference type="ChEBI" id="CHEBI:2480"/>
        <dbReference type="ChEBI" id="CHEBI:15378"/>
        <dbReference type="ChEBI" id="CHEBI:37565"/>
        <dbReference type="ChEBI" id="CHEBI:58189"/>
        <dbReference type="ChEBI" id="CHEBI:58502"/>
        <dbReference type="EC" id="2.7.1.156"/>
    </reaction>
</comment>
<comment type="pathway">
    <text evidence="6">Cofactor biosynthesis; adenosylcobalamin biosynthesis; adenosylcobalamin from cob(II)yrinate a,c-diamide: step 5/7.</text>
</comment>
<proteinExistence type="inferred from homology"/>
<evidence type="ECO:0000313" key="21">
    <source>
        <dbReference type="Proteomes" id="UP000663499"/>
    </source>
</evidence>
<evidence type="ECO:0000256" key="19">
    <source>
        <dbReference type="PIRSR" id="PIRSR006135-2"/>
    </source>
</evidence>
<dbReference type="KEGG" id="alka:J0B03_11395"/>
<evidence type="ECO:0000256" key="6">
    <source>
        <dbReference type="ARBA" id="ARBA00005159"/>
    </source>
</evidence>
<reference evidence="20" key="1">
    <citation type="submission" date="2021-03" db="EMBL/GenBank/DDBJ databases">
        <title>Alkalibacter marinus sp. nov., isolated from tidal flat sediment.</title>
        <authorList>
            <person name="Namirimu T."/>
            <person name="Yang J.-A."/>
            <person name="Yang S.-H."/>
            <person name="Kim Y.-J."/>
            <person name="Kwon K.K."/>
        </authorList>
    </citation>
    <scope>NUCLEOTIDE SEQUENCE</scope>
    <source>
        <strain evidence="20">ES005</strain>
    </source>
</reference>
<dbReference type="InterPro" id="IPR027417">
    <property type="entry name" value="P-loop_NTPase"/>
</dbReference>
<comment type="catalytic activity">
    <reaction evidence="1">
        <text>adenosylcob(III)inamide + ATP = adenosylcob(III)inamide phosphate + ADP + H(+)</text>
        <dbReference type="Rhea" id="RHEA:15769"/>
        <dbReference type="ChEBI" id="CHEBI:2480"/>
        <dbReference type="ChEBI" id="CHEBI:15378"/>
        <dbReference type="ChEBI" id="CHEBI:30616"/>
        <dbReference type="ChEBI" id="CHEBI:58502"/>
        <dbReference type="ChEBI" id="CHEBI:456216"/>
        <dbReference type="EC" id="2.7.1.156"/>
    </reaction>
</comment>
<dbReference type="GO" id="GO:0005524">
    <property type="term" value="F:ATP binding"/>
    <property type="evidence" value="ECO:0007669"/>
    <property type="project" value="UniProtKB-KW"/>
</dbReference>
<evidence type="ECO:0000256" key="10">
    <source>
        <dbReference type="ARBA" id="ARBA00022573"/>
    </source>
</evidence>
<keyword evidence="11 20" id="KW-0808">Transferase</keyword>
<dbReference type="Gene3D" id="3.40.50.300">
    <property type="entry name" value="P-loop containing nucleotide triphosphate hydrolases"/>
    <property type="match status" value="1"/>
</dbReference>
<dbReference type="Proteomes" id="UP000663499">
    <property type="component" value="Chromosome"/>
</dbReference>
<dbReference type="PANTHER" id="PTHR34848">
    <property type="match status" value="1"/>
</dbReference>
<accession>A0A975AHU3</accession>
<comment type="function">
    <text evidence="4">Catalyzes ATP-dependent phosphorylation of adenosylcobinamide and addition of GMP to adenosylcobinamide phosphate.</text>
</comment>
<keyword evidence="13 20" id="KW-0418">Kinase</keyword>
<dbReference type="CDD" id="cd00544">
    <property type="entry name" value="CobU"/>
    <property type="match status" value="1"/>
</dbReference>
<sequence length="183" mass="20703">MGKIIMITGGARSGKSTYAEKIARMRPDVAYVATSIAFDEGMTHRIKKHREQRPDSWGTIEQWKDFPLIKEAEAYKNSSLLLVDCLTVMITNLMFYSGLDFDECQPEDVDDLERQINDHVEDLLALGKEKDLIIVTNELGMGLVPAYKMGNYFRDIAGRMNQRVAAAADEVYFVVSGIEMKIK</sequence>
<keyword evidence="12 19" id="KW-0547">Nucleotide-binding</keyword>
<dbReference type="GO" id="GO:0043752">
    <property type="term" value="F:adenosylcobinamide kinase activity"/>
    <property type="evidence" value="ECO:0007669"/>
    <property type="project" value="UniProtKB-EC"/>
</dbReference>
<dbReference type="AlphaFoldDB" id="A0A975AHU3"/>
<protein>
    <recommendedName>
        <fullName evidence="16">Adenosylcobinamide kinase</fullName>
        <ecNumber evidence="8">2.7.1.156</ecNumber>
        <ecNumber evidence="9">2.7.7.62</ecNumber>
    </recommendedName>
    <alternativeName>
        <fullName evidence="17">Adenosylcobinamide-phosphate guanylyltransferase</fullName>
    </alternativeName>
</protein>
<gene>
    <name evidence="20" type="primary">cobU</name>
    <name evidence="20" type="ORF">J0B03_11395</name>
</gene>
<keyword evidence="10" id="KW-0169">Cobalamin biosynthesis</keyword>
<evidence type="ECO:0000256" key="2">
    <source>
        <dbReference type="ARBA" id="ARBA00000711"/>
    </source>
</evidence>
<feature type="binding site" evidence="19">
    <location>
        <begin position="50"/>
        <end position="53"/>
    </location>
    <ligand>
        <name>GTP</name>
        <dbReference type="ChEBI" id="CHEBI:37565"/>
    </ligand>
</feature>
<dbReference type="GO" id="GO:0008820">
    <property type="term" value="F:cobinamide phosphate guanylyltransferase activity"/>
    <property type="evidence" value="ECO:0007669"/>
    <property type="project" value="UniProtKB-EC"/>
</dbReference>
<dbReference type="GO" id="GO:0009236">
    <property type="term" value="P:cobalamin biosynthetic process"/>
    <property type="evidence" value="ECO:0007669"/>
    <property type="project" value="UniProtKB-KW"/>
</dbReference>
<evidence type="ECO:0000256" key="7">
    <source>
        <dbReference type="ARBA" id="ARBA00007490"/>
    </source>
</evidence>
<evidence type="ECO:0000256" key="11">
    <source>
        <dbReference type="ARBA" id="ARBA00022679"/>
    </source>
</evidence>
<evidence type="ECO:0000256" key="17">
    <source>
        <dbReference type="ARBA" id="ARBA00030571"/>
    </source>
</evidence>
<dbReference type="EC" id="2.7.7.62" evidence="9"/>
<evidence type="ECO:0000256" key="16">
    <source>
        <dbReference type="ARBA" id="ARBA00029570"/>
    </source>
</evidence>
<feature type="binding site" evidence="19">
    <location>
        <begin position="33"/>
        <end position="35"/>
    </location>
    <ligand>
        <name>GTP</name>
        <dbReference type="ChEBI" id="CHEBI:37565"/>
    </ligand>
</feature>
<dbReference type="EC" id="2.7.1.156" evidence="8"/>
<organism evidence="20 21">
    <name type="scientific">Alkalibacter rhizosphaerae</name>
    <dbReference type="NCBI Taxonomy" id="2815577"/>
    <lineage>
        <taxon>Bacteria</taxon>
        <taxon>Bacillati</taxon>
        <taxon>Bacillota</taxon>
        <taxon>Clostridia</taxon>
        <taxon>Eubacteriales</taxon>
        <taxon>Eubacteriaceae</taxon>
        <taxon>Alkalibacter</taxon>
    </lineage>
</organism>
<evidence type="ECO:0000256" key="3">
    <source>
        <dbReference type="ARBA" id="ARBA00001522"/>
    </source>
</evidence>
<dbReference type="EMBL" id="CP071444">
    <property type="protein sequence ID" value="QSX08378.1"/>
    <property type="molecule type" value="Genomic_DNA"/>
</dbReference>
<dbReference type="SUPFAM" id="SSF52540">
    <property type="entry name" value="P-loop containing nucleoside triphosphate hydrolases"/>
    <property type="match status" value="1"/>
</dbReference>
<keyword evidence="14" id="KW-0067">ATP-binding</keyword>
<dbReference type="NCBIfam" id="NF004469">
    <property type="entry name" value="PRK05800.1"/>
    <property type="match status" value="1"/>
</dbReference>
<evidence type="ECO:0000256" key="18">
    <source>
        <dbReference type="PIRSR" id="PIRSR006135-1"/>
    </source>
</evidence>
<feature type="binding site" evidence="19">
    <location>
        <position position="61"/>
    </location>
    <ligand>
        <name>GTP</name>
        <dbReference type="ChEBI" id="CHEBI:37565"/>
    </ligand>
</feature>
<evidence type="ECO:0000256" key="1">
    <source>
        <dbReference type="ARBA" id="ARBA00000312"/>
    </source>
</evidence>